<evidence type="ECO:0000259" key="1">
    <source>
        <dbReference type="Pfam" id="PF02896"/>
    </source>
</evidence>
<dbReference type="InterPro" id="IPR000121">
    <property type="entry name" value="PEP_util_C"/>
</dbReference>
<comment type="caution">
    <text evidence="2">The sequence shown here is derived from an EMBL/GenBank/DDBJ whole genome shotgun (WGS) entry which is preliminary data.</text>
</comment>
<dbReference type="PANTHER" id="PTHR22931:SF9">
    <property type="entry name" value="PYRUVATE, PHOSPHATE DIKINASE 1, CHLOROPLASTIC"/>
    <property type="match status" value="1"/>
</dbReference>
<dbReference type="Pfam" id="PF02896">
    <property type="entry name" value="PEP-utilizers_C"/>
    <property type="match status" value="1"/>
</dbReference>
<proteinExistence type="predicted"/>
<dbReference type="AlphaFoldDB" id="A0AAE0VZ74"/>
<name>A0AAE0VZ74_9BIVA</name>
<dbReference type="NCBIfam" id="NF040882">
    <property type="entry name" value="cfpA_ASD"/>
    <property type="match status" value="1"/>
</dbReference>
<dbReference type="InterPro" id="IPR053574">
    <property type="entry name" value="Cyto_Filament_Comp"/>
</dbReference>
<feature type="domain" description="PEP-utilising enzyme C-terminal" evidence="1">
    <location>
        <begin position="1"/>
        <end position="168"/>
    </location>
</feature>
<keyword evidence="3" id="KW-1185">Reference proteome</keyword>
<reference evidence="2" key="1">
    <citation type="journal article" date="2021" name="Genome Biol. Evol.">
        <title>A High-Quality Reference Genome for a Parasitic Bivalve with Doubly Uniparental Inheritance (Bivalvia: Unionida).</title>
        <authorList>
            <person name="Smith C.H."/>
        </authorList>
    </citation>
    <scope>NUCLEOTIDE SEQUENCE</scope>
    <source>
        <strain evidence="2">CHS0354</strain>
    </source>
</reference>
<dbReference type="PANTHER" id="PTHR22931">
    <property type="entry name" value="PHOSPHOENOLPYRUVATE DIKINASE-RELATED"/>
    <property type="match status" value="1"/>
</dbReference>
<evidence type="ECO:0000313" key="2">
    <source>
        <dbReference type="EMBL" id="KAK3596128.1"/>
    </source>
</evidence>
<dbReference type="InterPro" id="IPR010121">
    <property type="entry name" value="Pyruvate_phosphate_dikinase"/>
</dbReference>
<reference evidence="2" key="3">
    <citation type="submission" date="2023-05" db="EMBL/GenBank/DDBJ databases">
        <authorList>
            <person name="Smith C.H."/>
        </authorList>
    </citation>
    <scope>NUCLEOTIDE SEQUENCE</scope>
    <source>
        <strain evidence="2">CHS0354</strain>
        <tissue evidence="2">Mantle</tissue>
    </source>
</reference>
<accession>A0AAE0VZ74</accession>
<dbReference type="InterPro" id="IPR040442">
    <property type="entry name" value="Pyrv_kinase-like_dom_sf"/>
</dbReference>
<reference evidence="2" key="2">
    <citation type="journal article" date="2021" name="Genome Biol. Evol.">
        <title>Developing a high-quality reference genome for a parasitic bivalve with doubly uniparental inheritance (Bivalvia: Unionida).</title>
        <authorList>
            <person name="Smith C.H."/>
        </authorList>
    </citation>
    <scope>NUCLEOTIDE SEQUENCE</scope>
    <source>
        <strain evidence="2">CHS0354</strain>
        <tissue evidence="2">Mantle</tissue>
    </source>
</reference>
<sequence>MQIEAIFEAAYQCHRKNIAVFPEILIPMVMTDEELKYIIYGKVTEEINVIGLVGIEQEFLKKNKLTKMPFKYIVGSMIELPAAAIGAADLAKHVSFFSYGTNDLTQTTNGISRDDINSFLPSYTMFDIFKDNPFQILTDPVKSLIAYSALSGRLTRPDLKLGLCGEHGPRYVHPEKPGAVGSRNSLNRHGRDEYAESKLIIDEEVDKILNHIHAKLPPEVLEKLDVMGSIKSKLHNYFNQEYQNMLNRYIVTMEDEMAKKVRDLVDKEEFRILNRYTPREISELLDKIGGFDKFNTGEVEKSIVNMYGHLQGHVQRGLYDLETWTNSLLRERSDVGAFVRGENSYAIVKCSFSDNTERPKTVVDIKLSINILDSELISPIYHYQTPVKNIIKDLVASHIRELVDKEIKTLNESLVDAGKEELSDTEKIFEKFKIIENYVGEDDETNEGSKRYQFVAKKFVDAIEGIKAEIDSTEYDPLQLRENIKAIIDNENIRNRGYNTAVNSLTSILDTSKMGYQFIENHKNARQCTIREYDEEDTEKLPDERYAIKVAYYDYNQLKGLRDAYRTQIEEFERTVGEIWDLAEALYVEHKQKSDHIDWEELSKKVKKGNAPKKRGLFSPAPAETQEEAEDNEKLWNELTYIAPGPTQVTTENPSFEDRLELLMKKLEVIQQKIATIYKYSTPEKRIVFEERYYFLKKQFETFMKTINPFHLMPGVLLEIDVTSIKKKRSTMLNMANVLNEFLFSLSKGFADEAFANFSRRRSTEKTDLADTFQAVSN</sequence>
<dbReference type="Gene3D" id="3.20.20.60">
    <property type="entry name" value="Phosphoenolpyruvate-binding domains"/>
    <property type="match status" value="1"/>
</dbReference>
<dbReference type="SUPFAM" id="SSF51621">
    <property type="entry name" value="Phosphoenolpyruvate/pyruvate domain"/>
    <property type="match status" value="1"/>
</dbReference>
<dbReference type="Proteomes" id="UP001195483">
    <property type="component" value="Unassembled WGS sequence"/>
</dbReference>
<dbReference type="GO" id="GO:0050242">
    <property type="term" value="F:pyruvate, phosphate dikinase activity"/>
    <property type="evidence" value="ECO:0007669"/>
    <property type="project" value="InterPro"/>
</dbReference>
<dbReference type="InterPro" id="IPR015813">
    <property type="entry name" value="Pyrv/PenolPyrv_kinase-like_dom"/>
</dbReference>
<protein>
    <recommendedName>
        <fullName evidence="1">PEP-utilising enzyme C-terminal domain-containing protein</fullName>
    </recommendedName>
</protein>
<organism evidence="2 3">
    <name type="scientific">Potamilus streckersoni</name>
    <dbReference type="NCBI Taxonomy" id="2493646"/>
    <lineage>
        <taxon>Eukaryota</taxon>
        <taxon>Metazoa</taxon>
        <taxon>Spiralia</taxon>
        <taxon>Lophotrochozoa</taxon>
        <taxon>Mollusca</taxon>
        <taxon>Bivalvia</taxon>
        <taxon>Autobranchia</taxon>
        <taxon>Heteroconchia</taxon>
        <taxon>Palaeoheterodonta</taxon>
        <taxon>Unionida</taxon>
        <taxon>Unionoidea</taxon>
        <taxon>Unionidae</taxon>
        <taxon>Ambleminae</taxon>
        <taxon>Lampsilini</taxon>
        <taxon>Potamilus</taxon>
    </lineage>
</organism>
<gene>
    <name evidence="2" type="ORF">CHS0354_027398</name>
</gene>
<evidence type="ECO:0000313" key="3">
    <source>
        <dbReference type="Proteomes" id="UP001195483"/>
    </source>
</evidence>
<dbReference type="EMBL" id="JAEAOA010001653">
    <property type="protein sequence ID" value="KAK3596128.1"/>
    <property type="molecule type" value="Genomic_DNA"/>
</dbReference>